<accession>A0A9X2HBU4</accession>
<name>A0A9X2HBU4_9MICC</name>
<dbReference type="InterPro" id="IPR027417">
    <property type="entry name" value="P-loop_NTPase"/>
</dbReference>
<evidence type="ECO:0000313" key="1">
    <source>
        <dbReference type="EMBL" id="MCP3425240.1"/>
    </source>
</evidence>
<protein>
    <submittedName>
        <fullName evidence="1">tRNA (Adenosine(37)-N6)-dimethylallyltransferase MiaA</fullName>
    </submittedName>
</protein>
<dbReference type="Gene3D" id="3.40.50.300">
    <property type="entry name" value="P-loop containing nucleotide triphosphate hydrolases"/>
    <property type="match status" value="1"/>
</dbReference>
<gene>
    <name evidence="1" type="ORF">NBM05_04155</name>
</gene>
<keyword evidence="2" id="KW-1185">Reference proteome</keyword>
<dbReference type="EMBL" id="JANAFB010000007">
    <property type="protein sequence ID" value="MCP3425240.1"/>
    <property type="molecule type" value="Genomic_DNA"/>
</dbReference>
<sequence>VADDRRLVRAVEVHRLTGRPFASFMPRREYARPAVQIGLDGPRPELHGRLERRVHRMVERGLLEEVAALDAVGLRRGRTASRALGYRQFLEVLDGTSTVQAAAEGTVVATRQFAKRQVTWFAADPRVAWIDFREDPGEQLRRALGLIRESERRT</sequence>
<proteinExistence type="predicted"/>
<dbReference type="Pfam" id="PF01715">
    <property type="entry name" value="IPPT"/>
    <property type="match status" value="1"/>
</dbReference>
<evidence type="ECO:0000313" key="2">
    <source>
        <dbReference type="Proteomes" id="UP001139502"/>
    </source>
</evidence>
<reference evidence="1" key="1">
    <citation type="submission" date="2022-06" db="EMBL/GenBank/DDBJ databases">
        <title>Rothia sp. isolated from sandalwood seedling.</title>
        <authorList>
            <person name="Tuikhar N."/>
            <person name="Kirdat K."/>
            <person name="Thorat V."/>
            <person name="Swetha P."/>
            <person name="Padma S."/>
            <person name="Sundararaj R."/>
            <person name="Yadav A."/>
        </authorList>
    </citation>
    <scope>NUCLEOTIDE SEQUENCE</scope>
    <source>
        <strain evidence="1">AR01</strain>
    </source>
</reference>
<dbReference type="RefSeq" id="WP_302183682.1">
    <property type="nucleotide sequence ID" value="NZ_JANAFB010000007.1"/>
</dbReference>
<dbReference type="AlphaFoldDB" id="A0A9X2HBU4"/>
<organism evidence="1 2">
    <name type="scientific">Rothia santali</name>
    <dbReference type="NCBI Taxonomy" id="2949643"/>
    <lineage>
        <taxon>Bacteria</taxon>
        <taxon>Bacillati</taxon>
        <taxon>Actinomycetota</taxon>
        <taxon>Actinomycetes</taxon>
        <taxon>Micrococcales</taxon>
        <taxon>Micrococcaceae</taxon>
        <taxon>Rothia</taxon>
    </lineage>
</organism>
<dbReference type="Proteomes" id="UP001139502">
    <property type="component" value="Unassembled WGS sequence"/>
</dbReference>
<feature type="non-terminal residue" evidence="1">
    <location>
        <position position="1"/>
    </location>
</feature>
<comment type="caution">
    <text evidence="1">The sequence shown here is derived from an EMBL/GenBank/DDBJ whole genome shotgun (WGS) entry which is preliminary data.</text>
</comment>